<dbReference type="SMART" id="SM00220">
    <property type="entry name" value="S_TKc"/>
    <property type="match status" value="1"/>
</dbReference>
<keyword evidence="9" id="KW-0472">Membrane</keyword>
<evidence type="ECO:0000256" key="1">
    <source>
        <dbReference type="ARBA" id="ARBA00012513"/>
    </source>
</evidence>
<keyword evidence="6 7" id="KW-0067">ATP-binding</keyword>
<keyword evidence="9" id="KW-0812">Transmembrane</keyword>
<dbReference type="AlphaFoldDB" id="A0A561SEE7"/>
<evidence type="ECO:0000256" key="6">
    <source>
        <dbReference type="ARBA" id="ARBA00022840"/>
    </source>
</evidence>
<dbReference type="Proteomes" id="UP000317940">
    <property type="component" value="Unassembled WGS sequence"/>
</dbReference>
<dbReference type="EC" id="2.7.11.1" evidence="1"/>
<dbReference type="OrthoDB" id="9762169at2"/>
<protein>
    <recommendedName>
        <fullName evidence="1">non-specific serine/threonine protein kinase</fullName>
        <ecNumber evidence="1">2.7.11.1</ecNumber>
    </recommendedName>
</protein>
<feature type="compositionally biased region" description="Low complexity" evidence="8">
    <location>
        <begin position="293"/>
        <end position="324"/>
    </location>
</feature>
<feature type="domain" description="Protein kinase" evidence="10">
    <location>
        <begin position="14"/>
        <end position="269"/>
    </location>
</feature>
<name>A0A561SEE7_9ACTN</name>
<evidence type="ECO:0000313" key="12">
    <source>
        <dbReference type="Proteomes" id="UP000317940"/>
    </source>
</evidence>
<dbReference type="Gene3D" id="3.30.200.20">
    <property type="entry name" value="Phosphorylase Kinase, domain 1"/>
    <property type="match status" value="1"/>
</dbReference>
<accession>A0A561SEE7</accession>
<dbReference type="InterPro" id="IPR000719">
    <property type="entry name" value="Prot_kinase_dom"/>
</dbReference>
<dbReference type="InterPro" id="IPR017441">
    <property type="entry name" value="Protein_kinase_ATP_BS"/>
</dbReference>
<feature type="transmembrane region" description="Helical" evidence="9">
    <location>
        <begin position="330"/>
        <end position="350"/>
    </location>
</feature>
<gene>
    <name evidence="11" type="ORF">FHX73_16391</name>
</gene>
<dbReference type="PROSITE" id="PS00107">
    <property type="entry name" value="PROTEIN_KINASE_ATP"/>
    <property type="match status" value="1"/>
</dbReference>
<keyword evidence="2 11" id="KW-0723">Serine/threonine-protein kinase</keyword>
<evidence type="ECO:0000256" key="8">
    <source>
        <dbReference type="SAM" id="MobiDB-lite"/>
    </source>
</evidence>
<dbReference type="PANTHER" id="PTHR43289:SF6">
    <property type="entry name" value="SERINE_THREONINE-PROTEIN KINASE NEKL-3"/>
    <property type="match status" value="1"/>
</dbReference>
<evidence type="ECO:0000256" key="5">
    <source>
        <dbReference type="ARBA" id="ARBA00022777"/>
    </source>
</evidence>
<dbReference type="InterPro" id="IPR008271">
    <property type="entry name" value="Ser/Thr_kinase_AS"/>
</dbReference>
<dbReference type="CDD" id="cd14014">
    <property type="entry name" value="STKc_PknB_like"/>
    <property type="match status" value="1"/>
</dbReference>
<feature type="transmembrane region" description="Helical" evidence="9">
    <location>
        <begin position="356"/>
        <end position="375"/>
    </location>
</feature>
<dbReference type="InterPro" id="IPR011009">
    <property type="entry name" value="Kinase-like_dom_sf"/>
</dbReference>
<feature type="region of interest" description="Disordered" evidence="8">
    <location>
        <begin position="280"/>
        <end position="324"/>
    </location>
</feature>
<evidence type="ECO:0000313" key="11">
    <source>
        <dbReference type="EMBL" id="TWF73240.1"/>
    </source>
</evidence>
<proteinExistence type="predicted"/>
<keyword evidence="4 7" id="KW-0547">Nucleotide-binding</keyword>
<dbReference type="PANTHER" id="PTHR43289">
    <property type="entry name" value="MITOGEN-ACTIVATED PROTEIN KINASE KINASE KINASE 20-RELATED"/>
    <property type="match status" value="1"/>
</dbReference>
<keyword evidence="9" id="KW-1133">Transmembrane helix</keyword>
<reference evidence="11 12" key="1">
    <citation type="submission" date="2019-06" db="EMBL/GenBank/DDBJ databases">
        <title>Sequencing the genomes of 1000 actinobacteria strains.</title>
        <authorList>
            <person name="Klenk H.-P."/>
        </authorList>
    </citation>
    <scope>NUCLEOTIDE SEQUENCE [LARGE SCALE GENOMIC DNA]</scope>
    <source>
        <strain evidence="11 12">DSM 44826</strain>
    </source>
</reference>
<feature type="binding site" evidence="7">
    <location>
        <position position="43"/>
    </location>
    <ligand>
        <name>ATP</name>
        <dbReference type="ChEBI" id="CHEBI:30616"/>
    </ligand>
</feature>
<dbReference type="Pfam" id="PF00069">
    <property type="entry name" value="Pkinase"/>
    <property type="match status" value="1"/>
</dbReference>
<evidence type="ECO:0000256" key="7">
    <source>
        <dbReference type="PROSITE-ProRule" id="PRU10141"/>
    </source>
</evidence>
<evidence type="ECO:0000259" key="10">
    <source>
        <dbReference type="PROSITE" id="PS50011"/>
    </source>
</evidence>
<dbReference type="Gene3D" id="1.10.510.10">
    <property type="entry name" value="Transferase(Phosphotransferase) domain 1"/>
    <property type="match status" value="1"/>
</dbReference>
<evidence type="ECO:0000256" key="4">
    <source>
        <dbReference type="ARBA" id="ARBA00022741"/>
    </source>
</evidence>
<comment type="caution">
    <text evidence="11">The sequence shown here is derived from an EMBL/GenBank/DDBJ whole genome shotgun (WGS) entry which is preliminary data.</text>
</comment>
<dbReference type="EMBL" id="VIWT01000006">
    <property type="protein sequence ID" value="TWF73240.1"/>
    <property type="molecule type" value="Genomic_DNA"/>
</dbReference>
<dbReference type="PROSITE" id="PS50011">
    <property type="entry name" value="PROTEIN_KINASE_DOM"/>
    <property type="match status" value="1"/>
</dbReference>
<dbReference type="SUPFAM" id="SSF56112">
    <property type="entry name" value="Protein kinase-like (PK-like)"/>
    <property type="match status" value="1"/>
</dbReference>
<dbReference type="GO" id="GO:0005524">
    <property type="term" value="F:ATP binding"/>
    <property type="evidence" value="ECO:0007669"/>
    <property type="project" value="UniProtKB-UniRule"/>
</dbReference>
<keyword evidence="12" id="KW-1185">Reference proteome</keyword>
<evidence type="ECO:0000256" key="2">
    <source>
        <dbReference type="ARBA" id="ARBA00022527"/>
    </source>
</evidence>
<keyword evidence="5 11" id="KW-0418">Kinase</keyword>
<sequence>MDGGRAGRVIGERYRLVSALGEGGMGRVWRARDQALDCDVAVKELVLPTNLPAAERTERVLRAQREARNAARLRDHPNIITIHDIVMDGDAPWIVMELLQVRDLAQLIAEQGPLPVPRVAAIAAALLDALRAAHAAGITHRDVKPANVLITDGGRVVLTDFGIAVREADTALTATGEFIGSVEYIAPERARGGEGGPAADLFSLGATLYCALEGRPPFGRGHPAEVLTAVLFNDPAPPVRSGPLGPLVLGLLAKDPARRLTAEQAAARLAGSAAGAAARAVTPERTAPRTVKATRVAPAAASATPARATPATPPARAAADAGSPPTARQIASGVFGAIVAGLVFGLVFGSNRQESILLGMAALATVLGLATTVAVRRGTSRIRSHPVVTTIWGAAALGTAGLIDGDHFQFGPPLAVEVFCTLLIAALARRPRPAAASGGASRPAGGPGRHR</sequence>
<evidence type="ECO:0000256" key="9">
    <source>
        <dbReference type="SAM" id="Phobius"/>
    </source>
</evidence>
<keyword evidence="3" id="KW-0808">Transferase</keyword>
<evidence type="ECO:0000256" key="3">
    <source>
        <dbReference type="ARBA" id="ARBA00022679"/>
    </source>
</evidence>
<dbReference type="RefSeq" id="WP_145911194.1">
    <property type="nucleotide sequence ID" value="NZ_BAAAMZ010000005.1"/>
</dbReference>
<dbReference type="PROSITE" id="PS00108">
    <property type="entry name" value="PROTEIN_KINASE_ST"/>
    <property type="match status" value="1"/>
</dbReference>
<organism evidence="11 12">
    <name type="scientific">Kitasatospora viridis</name>
    <dbReference type="NCBI Taxonomy" id="281105"/>
    <lineage>
        <taxon>Bacteria</taxon>
        <taxon>Bacillati</taxon>
        <taxon>Actinomycetota</taxon>
        <taxon>Actinomycetes</taxon>
        <taxon>Kitasatosporales</taxon>
        <taxon>Streptomycetaceae</taxon>
        <taxon>Kitasatospora</taxon>
    </lineage>
</organism>
<dbReference type="GO" id="GO:0004674">
    <property type="term" value="F:protein serine/threonine kinase activity"/>
    <property type="evidence" value="ECO:0007669"/>
    <property type="project" value="UniProtKB-KW"/>
</dbReference>